<evidence type="ECO:0000313" key="2">
    <source>
        <dbReference type="Proteomes" id="UP000813461"/>
    </source>
</evidence>
<dbReference type="AlphaFoldDB" id="A0A8K0QV81"/>
<comment type="caution">
    <text evidence="1">The sequence shown here is derived from an EMBL/GenBank/DDBJ whole genome shotgun (WGS) entry which is preliminary data.</text>
</comment>
<dbReference type="Proteomes" id="UP000813461">
    <property type="component" value="Unassembled WGS sequence"/>
</dbReference>
<proteinExistence type="predicted"/>
<name>A0A8K0QV81_9PLEO</name>
<organism evidence="1 2">
    <name type="scientific">Paraphoma chrysanthemicola</name>
    <dbReference type="NCBI Taxonomy" id="798071"/>
    <lineage>
        <taxon>Eukaryota</taxon>
        <taxon>Fungi</taxon>
        <taxon>Dikarya</taxon>
        <taxon>Ascomycota</taxon>
        <taxon>Pezizomycotina</taxon>
        <taxon>Dothideomycetes</taxon>
        <taxon>Pleosporomycetidae</taxon>
        <taxon>Pleosporales</taxon>
        <taxon>Pleosporineae</taxon>
        <taxon>Phaeosphaeriaceae</taxon>
        <taxon>Paraphoma</taxon>
    </lineage>
</organism>
<protein>
    <submittedName>
        <fullName evidence="1">Uncharacterized protein</fullName>
    </submittedName>
</protein>
<evidence type="ECO:0000313" key="1">
    <source>
        <dbReference type="EMBL" id="KAH7070245.1"/>
    </source>
</evidence>
<accession>A0A8K0QV81</accession>
<keyword evidence="2" id="KW-1185">Reference proteome</keyword>
<reference evidence="1" key="1">
    <citation type="journal article" date="2021" name="Nat. Commun.">
        <title>Genetic determinants of endophytism in the Arabidopsis root mycobiome.</title>
        <authorList>
            <person name="Mesny F."/>
            <person name="Miyauchi S."/>
            <person name="Thiergart T."/>
            <person name="Pickel B."/>
            <person name="Atanasova L."/>
            <person name="Karlsson M."/>
            <person name="Huettel B."/>
            <person name="Barry K.W."/>
            <person name="Haridas S."/>
            <person name="Chen C."/>
            <person name="Bauer D."/>
            <person name="Andreopoulos W."/>
            <person name="Pangilinan J."/>
            <person name="LaButti K."/>
            <person name="Riley R."/>
            <person name="Lipzen A."/>
            <person name="Clum A."/>
            <person name="Drula E."/>
            <person name="Henrissat B."/>
            <person name="Kohler A."/>
            <person name="Grigoriev I.V."/>
            <person name="Martin F.M."/>
            <person name="Hacquard S."/>
        </authorList>
    </citation>
    <scope>NUCLEOTIDE SEQUENCE</scope>
    <source>
        <strain evidence="1">MPI-SDFR-AT-0120</strain>
    </source>
</reference>
<sequence>MEVHALTSESLLLCAFIFASLQSHMASCLFAFRLCACIMPSSTAPTTQAQLIYLRVHVKVSWSFSTILNLLRTESASSIRRLTLHAATHLWPTACSAKKLTLKAFY</sequence>
<gene>
    <name evidence="1" type="ORF">FB567DRAFT_217019</name>
</gene>
<dbReference type="EMBL" id="JAGMVJ010000027">
    <property type="protein sequence ID" value="KAH7070245.1"/>
    <property type="molecule type" value="Genomic_DNA"/>
</dbReference>